<dbReference type="EMBL" id="JBFXLR010000003">
    <property type="protein sequence ID" value="KAL2859405.1"/>
    <property type="molecule type" value="Genomic_DNA"/>
</dbReference>
<reference evidence="2 3" key="1">
    <citation type="submission" date="2024-07" db="EMBL/GenBank/DDBJ databases">
        <title>Section-level genome sequencing and comparative genomics of Aspergillus sections Usti and Cavernicolus.</title>
        <authorList>
            <consortium name="Lawrence Berkeley National Laboratory"/>
            <person name="Nybo J.L."/>
            <person name="Vesth T.C."/>
            <person name="Theobald S."/>
            <person name="Frisvad J.C."/>
            <person name="Larsen T.O."/>
            <person name="Kjaerboelling I."/>
            <person name="Rothschild-Mancinelli K."/>
            <person name="Lyhne E.K."/>
            <person name="Kogle M.E."/>
            <person name="Barry K."/>
            <person name="Clum A."/>
            <person name="Na H."/>
            <person name="Ledsgaard L."/>
            <person name="Lin J."/>
            <person name="Lipzen A."/>
            <person name="Kuo A."/>
            <person name="Riley R."/>
            <person name="Mondo S."/>
            <person name="LaButti K."/>
            <person name="Haridas S."/>
            <person name="Pangalinan J."/>
            <person name="Salamov A.A."/>
            <person name="Simmons B.A."/>
            <person name="Magnuson J.K."/>
            <person name="Chen J."/>
            <person name="Drula E."/>
            <person name="Henrissat B."/>
            <person name="Wiebenga A."/>
            <person name="Lubbers R.J."/>
            <person name="Gomes A.C."/>
            <person name="Macurrencykelacurrency M.R."/>
            <person name="Stajich J."/>
            <person name="Grigoriev I.V."/>
            <person name="Mortensen U.H."/>
            <person name="De vries R.P."/>
            <person name="Baker S.E."/>
            <person name="Andersen M.R."/>
        </authorList>
    </citation>
    <scope>NUCLEOTIDE SEQUENCE [LARGE SCALE GENOMIC DNA]</scope>
    <source>
        <strain evidence="2 3">CBS 756.74</strain>
    </source>
</reference>
<proteinExistence type="predicted"/>
<dbReference type="Proteomes" id="UP001610444">
    <property type="component" value="Unassembled WGS sequence"/>
</dbReference>
<dbReference type="RefSeq" id="XP_070904339.1">
    <property type="nucleotide sequence ID" value="XM_071038472.1"/>
</dbReference>
<evidence type="ECO:0000313" key="2">
    <source>
        <dbReference type="EMBL" id="KAL2859405.1"/>
    </source>
</evidence>
<accession>A0ABR4L4F9</accession>
<evidence type="ECO:0000313" key="3">
    <source>
        <dbReference type="Proteomes" id="UP001610444"/>
    </source>
</evidence>
<name>A0ABR4L4F9_9EURO</name>
<protein>
    <submittedName>
        <fullName evidence="2">Uncharacterized protein</fullName>
    </submittedName>
</protein>
<gene>
    <name evidence="2" type="ORF">BJX68DRAFT_226213</name>
</gene>
<evidence type="ECO:0000256" key="1">
    <source>
        <dbReference type="SAM" id="MobiDB-lite"/>
    </source>
</evidence>
<keyword evidence="3" id="KW-1185">Reference proteome</keyword>
<organism evidence="2 3">
    <name type="scientific">Aspergillus pseudodeflectus</name>
    <dbReference type="NCBI Taxonomy" id="176178"/>
    <lineage>
        <taxon>Eukaryota</taxon>
        <taxon>Fungi</taxon>
        <taxon>Dikarya</taxon>
        <taxon>Ascomycota</taxon>
        <taxon>Pezizomycotina</taxon>
        <taxon>Eurotiomycetes</taxon>
        <taxon>Eurotiomycetidae</taxon>
        <taxon>Eurotiales</taxon>
        <taxon>Aspergillaceae</taxon>
        <taxon>Aspergillus</taxon>
        <taxon>Aspergillus subgen. Nidulantes</taxon>
    </lineage>
</organism>
<feature type="region of interest" description="Disordered" evidence="1">
    <location>
        <begin position="1"/>
        <end position="50"/>
    </location>
</feature>
<comment type="caution">
    <text evidence="2">The sequence shown here is derived from an EMBL/GenBank/DDBJ whole genome shotgun (WGS) entry which is preliminary data.</text>
</comment>
<dbReference type="GeneID" id="98153636"/>
<sequence>MANSCSHTAILGPQSVRHGKQPPSSPNRTAGERTDEVKGTTTGLPSGRLLTPKSQFKRLTALAPPGLRLCAIHPSTSPILSSTQGCRTLKLLSQFAIRMRIAHALQGSARNRIHPNARPESLSVIIPPVCLPTPGLRHGF</sequence>